<gene>
    <name evidence="3" type="ORF">FB45DRAFT_716892</name>
</gene>
<name>A0AAD7AZL8_9AGAR</name>
<dbReference type="Proteomes" id="UP001221142">
    <property type="component" value="Unassembled WGS sequence"/>
</dbReference>
<feature type="non-terminal residue" evidence="3">
    <location>
        <position position="93"/>
    </location>
</feature>
<feature type="coiled-coil region" evidence="1">
    <location>
        <begin position="1"/>
        <end position="35"/>
    </location>
</feature>
<dbReference type="InterPro" id="IPR001810">
    <property type="entry name" value="F-box_dom"/>
</dbReference>
<dbReference type="Pfam" id="PF12937">
    <property type="entry name" value="F-box-like"/>
    <property type="match status" value="1"/>
</dbReference>
<protein>
    <recommendedName>
        <fullName evidence="2">F-box domain-containing protein</fullName>
    </recommendedName>
</protein>
<accession>A0AAD7AZL8</accession>
<organism evidence="3 4">
    <name type="scientific">Roridomyces roridus</name>
    <dbReference type="NCBI Taxonomy" id="1738132"/>
    <lineage>
        <taxon>Eukaryota</taxon>
        <taxon>Fungi</taxon>
        <taxon>Dikarya</taxon>
        <taxon>Basidiomycota</taxon>
        <taxon>Agaricomycotina</taxon>
        <taxon>Agaricomycetes</taxon>
        <taxon>Agaricomycetidae</taxon>
        <taxon>Agaricales</taxon>
        <taxon>Marasmiineae</taxon>
        <taxon>Mycenaceae</taxon>
        <taxon>Roridomyces</taxon>
    </lineage>
</organism>
<evidence type="ECO:0000259" key="2">
    <source>
        <dbReference type="Pfam" id="PF12937"/>
    </source>
</evidence>
<feature type="non-terminal residue" evidence="3">
    <location>
        <position position="1"/>
    </location>
</feature>
<feature type="domain" description="F-box" evidence="2">
    <location>
        <begin position="44"/>
        <end position="90"/>
    </location>
</feature>
<evidence type="ECO:0000313" key="4">
    <source>
        <dbReference type="Proteomes" id="UP001221142"/>
    </source>
</evidence>
<sequence>VTDLRARIDELSEGIERQKQVLEDLEHQRSVARCQLTALGDPMAGLPLEVSSDIFAKSLSWVGDVRTSSKLLRVCHTWNDIALATPSLWNVVV</sequence>
<proteinExistence type="predicted"/>
<dbReference type="AlphaFoldDB" id="A0AAD7AZL8"/>
<evidence type="ECO:0000313" key="3">
    <source>
        <dbReference type="EMBL" id="KAJ7604985.1"/>
    </source>
</evidence>
<dbReference type="EMBL" id="JARKIF010000084">
    <property type="protein sequence ID" value="KAJ7604985.1"/>
    <property type="molecule type" value="Genomic_DNA"/>
</dbReference>
<evidence type="ECO:0000256" key="1">
    <source>
        <dbReference type="SAM" id="Coils"/>
    </source>
</evidence>
<keyword evidence="4" id="KW-1185">Reference proteome</keyword>
<comment type="caution">
    <text evidence="3">The sequence shown here is derived from an EMBL/GenBank/DDBJ whole genome shotgun (WGS) entry which is preliminary data.</text>
</comment>
<reference evidence="3" key="1">
    <citation type="submission" date="2023-03" db="EMBL/GenBank/DDBJ databases">
        <title>Massive genome expansion in bonnet fungi (Mycena s.s.) driven by repeated elements and novel gene families across ecological guilds.</title>
        <authorList>
            <consortium name="Lawrence Berkeley National Laboratory"/>
            <person name="Harder C.B."/>
            <person name="Miyauchi S."/>
            <person name="Viragh M."/>
            <person name="Kuo A."/>
            <person name="Thoen E."/>
            <person name="Andreopoulos B."/>
            <person name="Lu D."/>
            <person name="Skrede I."/>
            <person name="Drula E."/>
            <person name="Henrissat B."/>
            <person name="Morin E."/>
            <person name="Kohler A."/>
            <person name="Barry K."/>
            <person name="LaButti K."/>
            <person name="Morin E."/>
            <person name="Salamov A."/>
            <person name="Lipzen A."/>
            <person name="Mereny Z."/>
            <person name="Hegedus B."/>
            <person name="Baldrian P."/>
            <person name="Stursova M."/>
            <person name="Weitz H."/>
            <person name="Taylor A."/>
            <person name="Grigoriev I.V."/>
            <person name="Nagy L.G."/>
            <person name="Martin F."/>
            <person name="Kauserud H."/>
        </authorList>
    </citation>
    <scope>NUCLEOTIDE SEQUENCE</scope>
    <source>
        <strain evidence="3">9284</strain>
    </source>
</reference>
<keyword evidence="1" id="KW-0175">Coiled coil</keyword>